<dbReference type="Proteomes" id="UP000054870">
    <property type="component" value="Unassembled WGS sequence"/>
</dbReference>
<dbReference type="Pfam" id="PF03466">
    <property type="entry name" value="LysR_substrate"/>
    <property type="match status" value="1"/>
</dbReference>
<sequence length="280" mass="30674">MGAAEREHIAPSAVSKRVSELETILNTHLIERSNKGILPTEAGIALLGLARNVLHGLDDIYFQMRDYSSGTRGYVRMYANISAITQFLPAELNLFLAKFPLVEVHLEEKISSMITKSVAESVIDIGIFTSGTHVGEIETFPYRADDLVLITPVNHPLAAKDAVSFSDTLEFQYVGLHAGGSMNVTLTNAASRASRPMKIRVQVTSFDALCLMVEAGLGIGILPRISAELFVRALNVRMVTLEEPWANRELVIGVRSYVALPAAARCLVDHLRRPSLDEAF</sequence>
<dbReference type="GO" id="GO:0003677">
    <property type="term" value="F:DNA binding"/>
    <property type="evidence" value="ECO:0007669"/>
    <property type="project" value="UniProtKB-KW"/>
</dbReference>
<comment type="caution">
    <text evidence="6">The sequence shown here is derived from an EMBL/GenBank/DDBJ whole genome shotgun (WGS) entry which is preliminary data.</text>
</comment>
<feature type="domain" description="HTH lysR-type" evidence="5">
    <location>
        <begin position="1"/>
        <end position="40"/>
    </location>
</feature>
<evidence type="ECO:0000313" key="7">
    <source>
        <dbReference type="Proteomes" id="UP000054870"/>
    </source>
</evidence>
<keyword evidence="4" id="KW-0804">Transcription</keyword>
<name>A0A158DMF9_9BURK</name>
<dbReference type="Gene3D" id="3.40.190.290">
    <property type="match status" value="1"/>
</dbReference>
<dbReference type="Pfam" id="PF00126">
    <property type="entry name" value="HTH_1"/>
    <property type="match status" value="1"/>
</dbReference>
<accession>A0A158DMF9</accession>
<evidence type="ECO:0000259" key="5">
    <source>
        <dbReference type="PROSITE" id="PS50931"/>
    </source>
</evidence>
<dbReference type="PROSITE" id="PS50931">
    <property type="entry name" value="HTH_LYSR"/>
    <property type="match status" value="1"/>
</dbReference>
<evidence type="ECO:0000256" key="4">
    <source>
        <dbReference type="ARBA" id="ARBA00023163"/>
    </source>
</evidence>
<dbReference type="GO" id="GO:0003700">
    <property type="term" value="F:DNA-binding transcription factor activity"/>
    <property type="evidence" value="ECO:0007669"/>
    <property type="project" value="InterPro"/>
</dbReference>
<dbReference type="GO" id="GO:0005829">
    <property type="term" value="C:cytosol"/>
    <property type="evidence" value="ECO:0007669"/>
    <property type="project" value="TreeGrafter"/>
</dbReference>
<reference evidence="6" key="1">
    <citation type="submission" date="2016-01" db="EMBL/GenBank/DDBJ databases">
        <authorList>
            <person name="Peeters C."/>
        </authorList>
    </citation>
    <scope>NUCLEOTIDE SEQUENCE [LARGE SCALE GENOMIC DNA]</scope>
    <source>
        <strain evidence="6">LMG 29318</strain>
    </source>
</reference>
<gene>
    <name evidence="6" type="ORF">AWB75_06949</name>
</gene>
<dbReference type="InterPro" id="IPR005119">
    <property type="entry name" value="LysR_subst-bd"/>
</dbReference>
<dbReference type="CDD" id="cd08421">
    <property type="entry name" value="PBP2_LTTR_like_1"/>
    <property type="match status" value="1"/>
</dbReference>
<evidence type="ECO:0000313" key="6">
    <source>
        <dbReference type="EMBL" id="SAK95745.1"/>
    </source>
</evidence>
<protein>
    <submittedName>
        <fullName evidence="6">LysR family transcriptional regulator</fullName>
    </submittedName>
</protein>
<comment type="similarity">
    <text evidence="1">Belongs to the LysR transcriptional regulatory family.</text>
</comment>
<dbReference type="EMBL" id="FCOF02000081">
    <property type="protein sequence ID" value="SAK95745.1"/>
    <property type="molecule type" value="Genomic_DNA"/>
</dbReference>
<evidence type="ECO:0000256" key="1">
    <source>
        <dbReference type="ARBA" id="ARBA00009437"/>
    </source>
</evidence>
<keyword evidence="7" id="KW-1185">Reference proteome</keyword>
<organism evidence="6 7">
    <name type="scientific">Caballeronia catudaia</name>
    <dbReference type="NCBI Taxonomy" id="1777136"/>
    <lineage>
        <taxon>Bacteria</taxon>
        <taxon>Pseudomonadati</taxon>
        <taxon>Pseudomonadota</taxon>
        <taxon>Betaproteobacteria</taxon>
        <taxon>Burkholderiales</taxon>
        <taxon>Burkholderiaceae</taxon>
        <taxon>Caballeronia</taxon>
    </lineage>
</organism>
<evidence type="ECO:0000256" key="2">
    <source>
        <dbReference type="ARBA" id="ARBA00023015"/>
    </source>
</evidence>
<dbReference type="InterPro" id="IPR036388">
    <property type="entry name" value="WH-like_DNA-bd_sf"/>
</dbReference>
<dbReference type="Gene3D" id="1.10.10.10">
    <property type="entry name" value="Winged helix-like DNA-binding domain superfamily/Winged helix DNA-binding domain"/>
    <property type="match status" value="1"/>
</dbReference>
<dbReference type="InterPro" id="IPR050950">
    <property type="entry name" value="HTH-type_LysR_regulators"/>
</dbReference>
<keyword evidence="2" id="KW-0805">Transcription regulation</keyword>
<dbReference type="InterPro" id="IPR000847">
    <property type="entry name" value="LysR_HTH_N"/>
</dbReference>
<dbReference type="PANTHER" id="PTHR30419:SF2">
    <property type="entry name" value="LYSR FAMILY TRANSCRIPTIONAL REGULATOR"/>
    <property type="match status" value="1"/>
</dbReference>
<proteinExistence type="inferred from homology"/>
<keyword evidence="3" id="KW-0238">DNA-binding</keyword>
<dbReference type="InterPro" id="IPR036390">
    <property type="entry name" value="WH_DNA-bd_sf"/>
</dbReference>
<dbReference type="PANTHER" id="PTHR30419">
    <property type="entry name" value="HTH-TYPE TRANSCRIPTIONAL REGULATOR YBHD"/>
    <property type="match status" value="1"/>
</dbReference>
<dbReference type="AlphaFoldDB" id="A0A158DMF9"/>
<evidence type="ECO:0000256" key="3">
    <source>
        <dbReference type="ARBA" id="ARBA00023125"/>
    </source>
</evidence>
<dbReference type="SUPFAM" id="SSF46785">
    <property type="entry name" value="Winged helix' DNA-binding domain"/>
    <property type="match status" value="1"/>
</dbReference>
<dbReference type="SUPFAM" id="SSF53850">
    <property type="entry name" value="Periplasmic binding protein-like II"/>
    <property type="match status" value="1"/>
</dbReference>